<dbReference type="Pfam" id="PF07593">
    <property type="entry name" value="UnbV_ASPIC"/>
    <property type="match status" value="1"/>
</dbReference>
<keyword evidence="1 2" id="KW-0732">Signal</keyword>
<dbReference type="Gene3D" id="2.130.10.130">
    <property type="entry name" value="Integrin alpha, N-terminal"/>
    <property type="match status" value="3"/>
</dbReference>
<dbReference type="AlphaFoldDB" id="A0A5C6S201"/>
<evidence type="ECO:0000256" key="1">
    <source>
        <dbReference type="ARBA" id="ARBA00022729"/>
    </source>
</evidence>
<dbReference type="InterPro" id="IPR011519">
    <property type="entry name" value="UnbV_ASPIC"/>
</dbReference>
<proteinExistence type="predicted"/>
<dbReference type="Proteomes" id="UP000321580">
    <property type="component" value="Unassembled WGS sequence"/>
</dbReference>
<dbReference type="PANTHER" id="PTHR16026">
    <property type="entry name" value="CARTILAGE ACIDIC PROTEIN 1"/>
    <property type="match status" value="1"/>
</dbReference>
<evidence type="ECO:0000313" key="5">
    <source>
        <dbReference type="Proteomes" id="UP000321580"/>
    </source>
</evidence>
<keyword evidence="5" id="KW-1185">Reference proteome</keyword>
<evidence type="ECO:0000256" key="2">
    <source>
        <dbReference type="SAM" id="SignalP"/>
    </source>
</evidence>
<dbReference type="Pfam" id="PF13517">
    <property type="entry name" value="FG-GAP_3"/>
    <property type="match status" value="4"/>
</dbReference>
<feature type="domain" description="ASPIC/UnbV" evidence="3">
    <location>
        <begin position="529"/>
        <end position="594"/>
    </location>
</feature>
<gene>
    <name evidence="4" type="ORF">FRY97_04430</name>
</gene>
<comment type="caution">
    <text evidence="4">The sequence shown here is derived from an EMBL/GenBank/DDBJ whole genome shotgun (WGS) entry which is preliminary data.</text>
</comment>
<sequence>MNSHLLNYTLICSFLALAAFGCGEAASPASSVGTMVSLGPEETGIDFVNELSRSDRRNIIEYLYYYNGGGVAVGDINNDGLEDLFFTANEKPDRLYLNKGGLQFEDITQQAGIIADDAWSSGVTFADVNNDGYLDLYVCKVGVGVMPAAHNLLYINQKDGTFREESKAYGLDFQGYSTQACFLDYDQDGDLDLYLLNHNVHSVRSYGTTKKRKETDKWAGDRFFENRVNEAGGAFVDVTAATGIYSSPLGYGLAIAAADLNGDGLTDIYIGNDFHENDYLYLNNGDKTFTEAIRQWADHTTQFSMGADIADLNNDGYPDLFSTDMLPFDESVYLKSGGEDTDQLKRIKAELGFENQYARNHLQLNSQQGHFTDLALQTRTFATDWSWAVLLQDFDNNGRKDIFITNGILKRPNDLDYINYLNSEAIAKYSEEDPERTRRLIEKLPSQKLNNILFLQKGDLEFSSINEAKVGNPGFSNGAAFADLDLDGVLEVVVNNINEPAAILKCKPEARKGNALSLSLSDPSQKTVLGTKVFAYAGGQQLFQELQVVRGYQSSSSYRLHLGLGQTEQVDSLRIIWPDGAQQLLSNLTVNELLEVQKSANSQPVPAVAGAAVKTEGQFRVLPLLHEENPFQDDENEKLIPELLSREGPAVLYEDLDADGIPDLVLGGAHGFPLRLLKGGSDGSFQNLEVADFNRDARYEDVSIATIDFDQDGDLDLYVASGGSVAKELDKALEDRIYLNNGQMDFRRIPLSLPHTNGSVVAVADFDQDGYEDIFVGARSITGSYGLSPYSFVLKNRQGTGVEIAYQYRFGMVTDAAWQDLDGDGDLDLAICGDWMPVQVMENDGQGGLEFLPQGKRVPELAGFWSRLAFADLNQDGLPDILAGNLGTNSLMQASPEQPAYLYLGDFDENGFVDPLIFFHYFGRYVPLGSRDKLLTQLPGLKREFVSYDAYAQVSQFEQLLPAGQELLVETKQVNELRSMAFLSIPGGGYEPVPLPAEVQRGKVQDWLWDRTAQQLYYVCSQGELAAVRGNSLSAKGGVLSGLDPSSGTFSAHAPLPLPRNVQARALLKLQGGEFLLVTNNGYPYLIVE</sequence>
<evidence type="ECO:0000313" key="4">
    <source>
        <dbReference type="EMBL" id="TXB67642.1"/>
    </source>
</evidence>
<feature type="signal peptide" evidence="2">
    <location>
        <begin position="1"/>
        <end position="18"/>
    </location>
</feature>
<reference evidence="4 5" key="1">
    <citation type="submission" date="2019-08" db="EMBL/GenBank/DDBJ databases">
        <title>Genome of Phaeodactylibacter luteus.</title>
        <authorList>
            <person name="Bowman J.P."/>
        </authorList>
    </citation>
    <scope>NUCLEOTIDE SEQUENCE [LARGE SCALE GENOMIC DNA]</scope>
    <source>
        <strain evidence="4 5">KCTC 42180</strain>
    </source>
</reference>
<feature type="chain" id="PRO_5023087513" evidence="2">
    <location>
        <begin position="19"/>
        <end position="1089"/>
    </location>
</feature>
<dbReference type="EMBL" id="VOOR01000006">
    <property type="protein sequence ID" value="TXB67642.1"/>
    <property type="molecule type" value="Genomic_DNA"/>
</dbReference>
<dbReference type="SUPFAM" id="SSF69318">
    <property type="entry name" value="Integrin alpha N-terminal domain"/>
    <property type="match status" value="2"/>
</dbReference>
<dbReference type="InterPro" id="IPR027039">
    <property type="entry name" value="Crtac1"/>
</dbReference>
<organism evidence="4 5">
    <name type="scientific">Phaeodactylibacter luteus</name>
    <dbReference type="NCBI Taxonomy" id="1564516"/>
    <lineage>
        <taxon>Bacteria</taxon>
        <taxon>Pseudomonadati</taxon>
        <taxon>Bacteroidota</taxon>
        <taxon>Saprospiria</taxon>
        <taxon>Saprospirales</taxon>
        <taxon>Haliscomenobacteraceae</taxon>
        <taxon>Phaeodactylibacter</taxon>
    </lineage>
</organism>
<accession>A0A5C6S201</accession>
<dbReference type="RefSeq" id="WP_147166223.1">
    <property type="nucleotide sequence ID" value="NZ_VOOR01000006.1"/>
</dbReference>
<protein>
    <submittedName>
        <fullName evidence="4">RNA-binding protein</fullName>
    </submittedName>
</protein>
<evidence type="ECO:0000259" key="3">
    <source>
        <dbReference type="Pfam" id="PF07593"/>
    </source>
</evidence>
<name>A0A5C6S201_9BACT</name>
<dbReference type="InterPro" id="IPR028994">
    <property type="entry name" value="Integrin_alpha_N"/>
</dbReference>
<dbReference type="OrthoDB" id="9816120at2"/>
<dbReference type="InterPro" id="IPR013517">
    <property type="entry name" value="FG-GAP"/>
</dbReference>
<dbReference type="PANTHER" id="PTHR16026:SF0">
    <property type="entry name" value="CARTILAGE ACIDIC PROTEIN 1"/>
    <property type="match status" value="1"/>
</dbReference>